<dbReference type="PROSITE" id="PS00028">
    <property type="entry name" value="ZINC_FINGER_C2H2_1"/>
    <property type="match status" value="1"/>
</dbReference>
<protein>
    <recommendedName>
        <fullName evidence="1">C2H2-type domain-containing protein</fullName>
    </recommendedName>
</protein>
<feature type="domain" description="C2H2-type" evidence="1">
    <location>
        <begin position="525"/>
        <end position="547"/>
    </location>
</feature>
<dbReference type="InterPro" id="IPR013087">
    <property type="entry name" value="Znf_C2H2_type"/>
</dbReference>
<gene>
    <name evidence="2" type="ORF">P5673_015347</name>
</gene>
<dbReference type="EMBL" id="JARQWQ010000031">
    <property type="protein sequence ID" value="KAK2561927.1"/>
    <property type="molecule type" value="Genomic_DNA"/>
</dbReference>
<keyword evidence="3" id="KW-1185">Reference proteome</keyword>
<accession>A0AAD9QIL0</accession>
<evidence type="ECO:0000313" key="3">
    <source>
        <dbReference type="Proteomes" id="UP001249851"/>
    </source>
</evidence>
<evidence type="ECO:0000259" key="1">
    <source>
        <dbReference type="PROSITE" id="PS00028"/>
    </source>
</evidence>
<proteinExistence type="predicted"/>
<evidence type="ECO:0000313" key="2">
    <source>
        <dbReference type="EMBL" id="KAK2561927.1"/>
    </source>
</evidence>
<comment type="caution">
    <text evidence="2">The sequence shown here is derived from an EMBL/GenBank/DDBJ whole genome shotgun (WGS) entry which is preliminary data.</text>
</comment>
<reference evidence="2" key="1">
    <citation type="journal article" date="2023" name="G3 (Bethesda)">
        <title>Whole genome assembly and annotation of the endangered Caribbean coral Acropora cervicornis.</title>
        <authorList>
            <person name="Selwyn J.D."/>
            <person name="Vollmer S.V."/>
        </authorList>
    </citation>
    <scope>NUCLEOTIDE SEQUENCE</scope>
    <source>
        <strain evidence="2">K2</strain>
    </source>
</reference>
<reference evidence="2" key="2">
    <citation type="journal article" date="2023" name="Science">
        <title>Genomic signatures of disease resistance in endangered staghorn corals.</title>
        <authorList>
            <person name="Vollmer S.V."/>
            <person name="Selwyn J.D."/>
            <person name="Despard B.A."/>
            <person name="Roesel C.L."/>
        </authorList>
    </citation>
    <scope>NUCLEOTIDE SEQUENCE</scope>
    <source>
        <strain evidence="2">K2</strain>
    </source>
</reference>
<dbReference type="Proteomes" id="UP001249851">
    <property type="component" value="Unassembled WGS sequence"/>
</dbReference>
<dbReference type="AlphaFoldDB" id="A0AAD9QIL0"/>
<feature type="non-terminal residue" evidence="2">
    <location>
        <position position="1"/>
    </location>
</feature>
<organism evidence="2 3">
    <name type="scientific">Acropora cervicornis</name>
    <name type="common">Staghorn coral</name>
    <dbReference type="NCBI Taxonomy" id="6130"/>
    <lineage>
        <taxon>Eukaryota</taxon>
        <taxon>Metazoa</taxon>
        <taxon>Cnidaria</taxon>
        <taxon>Anthozoa</taxon>
        <taxon>Hexacorallia</taxon>
        <taxon>Scleractinia</taxon>
        <taxon>Astrocoeniina</taxon>
        <taxon>Acroporidae</taxon>
        <taxon>Acropora</taxon>
    </lineage>
</organism>
<name>A0AAD9QIL0_ACRCE</name>
<sequence>LEALPSTQDIKCDDVGNSRNNSNNRFYFTLEAMDDNSTRVTAAESTDTDVATLKREYYMLKHDSDFRKRIGLLSLPGGQLHRYCFVQYSFKSGREHPIPKMPHGNSKKKKTPFVRTWESTKDHLKIVAGEMKAREAVQHAIVERLGGLHSCVGLGQIPRNRQQVKDMARRRAVNKGSFLKNMSGAGRPSDPWYMLLNECKIQGREPKAAFVRDVRVGAEPFCVVGTNRQLNDLKRFCCNPLEYRRLTVDPTFDFGPYNVTPVSYQHLMVLRREDGNHPTMIGPMLLHEKKTQSTYFLFGATLKSLEPELKNLMAFGTDDEKALVGGFNESFELAIHLLCEIHVRKNIDTKLVSMNIRGNCKQSIMDDIFGRKIGSVFFLSWERQKGRKTAKKQTWKAVCQCGGPARRSPSSSIVANQSQKYPDRAQLHDLYPAPGSSSVAAHHIQLGSLYPALYNPLSFPIHGAGFPDPYAPSFQVHPQSVPSRVATPHWPLSSFQPSAAAGTWHSGLSPHSYYLVALPTNVKKCYGCGDMFAEKFRQVPHNIVVKHVDRRVVRRDDNTGALVYSTDFTNTYYHPNPTHIRRKNPVFDGRVLIDLGTYQSLDEGQREMLKEHGLVVNIVNS</sequence>